<evidence type="ECO:0000313" key="2">
    <source>
        <dbReference type="Proteomes" id="UP000005566"/>
    </source>
</evidence>
<gene>
    <name evidence="1" type="ORF">HJ01_00301</name>
</gene>
<sequence length="52" mass="5863">MLFFDVFNLRAECSVASAVNFRFAPSLKGGENSERDFATTINEAKNLESNFR</sequence>
<dbReference type="STRING" id="1086011.HJ01_00301"/>
<dbReference type="AlphaFoldDB" id="H7FMJ4"/>
<protein>
    <submittedName>
        <fullName evidence="1">Uncharacterized protein</fullName>
    </submittedName>
</protein>
<reference evidence="1 2" key="1">
    <citation type="journal article" date="2014" name="Acta Crystallogr. D">
        <title>Structure-based characterization and antifreeze properties of a hyperactive ice-binding protein from the Antarctic bacterium Flavobacterium frigoris PS1.</title>
        <authorList>
            <person name="Do H."/>
            <person name="Kim S.J."/>
            <person name="Kim H.J."/>
            <person name="Lee J.H."/>
        </authorList>
    </citation>
    <scope>NUCLEOTIDE SEQUENCE [LARGE SCALE GENOMIC DNA]</scope>
    <source>
        <strain evidence="1 2">PS1</strain>
    </source>
</reference>
<keyword evidence="2" id="KW-1185">Reference proteome</keyword>
<proteinExistence type="predicted"/>
<organism evidence="1 2">
    <name type="scientific">Flavobacterium frigoris (strain PS1)</name>
    <dbReference type="NCBI Taxonomy" id="1086011"/>
    <lineage>
        <taxon>Bacteria</taxon>
        <taxon>Pseudomonadati</taxon>
        <taxon>Bacteroidota</taxon>
        <taxon>Flavobacteriia</taxon>
        <taxon>Flavobacteriales</taxon>
        <taxon>Flavobacteriaceae</taxon>
        <taxon>Flavobacterium</taxon>
    </lineage>
</organism>
<accession>H7FMJ4</accession>
<name>H7FMJ4_FLAFP</name>
<dbReference type="Proteomes" id="UP000005566">
    <property type="component" value="Unassembled WGS sequence"/>
</dbReference>
<evidence type="ECO:0000313" key="1">
    <source>
        <dbReference type="EMBL" id="EIA10206.1"/>
    </source>
</evidence>
<dbReference type="EMBL" id="AHKF01000008">
    <property type="protein sequence ID" value="EIA10206.1"/>
    <property type="molecule type" value="Genomic_DNA"/>
</dbReference>
<comment type="caution">
    <text evidence="1">The sequence shown here is derived from an EMBL/GenBank/DDBJ whole genome shotgun (WGS) entry which is preliminary data.</text>
</comment>